<protein>
    <recommendedName>
        <fullName evidence="2">Signal peptidase I</fullName>
        <ecNumber evidence="2">3.4.21.89</ecNumber>
    </recommendedName>
</protein>
<dbReference type="GO" id="GO:0004252">
    <property type="term" value="F:serine-type endopeptidase activity"/>
    <property type="evidence" value="ECO:0007669"/>
    <property type="project" value="InterPro"/>
</dbReference>
<dbReference type="InterPro" id="IPR036286">
    <property type="entry name" value="LexA/Signal_pep-like_sf"/>
</dbReference>
<gene>
    <name evidence="4" type="ORF">CCDG5_1268</name>
</gene>
<dbReference type="HOGENOM" id="CLU_1419252_0_0_9"/>
<comment type="catalytic activity">
    <reaction evidence="2">
        <text>Cleavage of hydrophobic, N-terminal signal or leader sequences from secreted and periplasmic proteins.</text>
        <dbReference type="EC" id="3.4.21.89"/>
    </reaction>
</comment>
<evidence type="ECO:0000256" key="2">
    <source>
        <dbReference type="RuleBase" id="RU362042"/>
    </source>
</evidence>
<dbReference type="KEGG" id="ccel:CCDG5_1268"/>
<dbReference type="GO" id="GO:0006465">
    <property type="term" value="P:signal peptide processing"/>
    <property type="evidence" value="ECO:0007669"/>
    <property type="project" value="InterPro"/>
</dbReference>
<comment type="subcellular location">
    <subcellularLocation>
        <location evidence="1">Cell membrane</location>
        <topology evidence="1">Single-pass type II membrane protein</topology>
    </subcellularLocation>
    <subcellularLocation>
        <location evidence="2">Membrane</location>
        <topology evidence="2">Single-pass type II membrane protein</topology>
    </subcellularLocation>
</comment>
<dbReference type="Pfam" id="PF10502">
    <property type="entry name" value="Peptidase_S26"/>
    <property type="match status" value="1"/>
</dbReference>
<organism evidence="4 5">
    <name type="scientific">[Clostridium] cellulosi</name>
    <dbReference type="NCBI Taxonomy" id="29343"/>
    <lineage>
        <taxon>Bacteria</taxon>
        <taxon>Bacillati</taxon>
        <taxon>Bacillota</taxon>
        <taxon>Clostridia</taxon>
        <taxon>Eubacteriales</taxon>
        <taxon>Oscillospiraceae</taxon>
        <taxon>Oscillospiraceae incertae sedis</taxon>
    </lineage>
</organism>
<dbReference type="EC" id="3.4.21.89" evidence="2"/>
<keyword evidence="2" id="KW-0472">Membrane</keyword>
<dbReference type="PATRIC" id="fig|29343.3.peg.1334"/>
<feature type="transmembrane region" description="Helical" evidence="2">
    <location>
        <begin position="39"/>
        <end position="62"/>
    </location>
</feature>
<dbReference type="EMBL" id="LM995447">
    <property type="protein sequence ID" value="CDZ24382.1"/>
    <property type="molecule type" value="Genomic_DNA"/>
</dbReference>
<evidence type="ECO:0000259" key="3">
    <source>
        <dbReference type="Pfam" id="PF10502"/>
    </source>
</evidence>
<dbReference type="SUPFAM" id="SSF51306">
    <property type="entry name" value="LexA/Signal peptidase"/>
    <property type="match status" value="1"/>
</dbReference>
<dbReference type="GO" id="GO:0005886">
    <property type="term" value="C:plasma membrane"/>
    <property type="evidence" value="ECO:0007669"/>
    <property type="project" value="UniProtKB-SubCell"/>
</dbReference>
<evidence type="ECO:0000256" key="1">
    <source>
        <dbReference type="ARBA" id="ARBA00004401"/>
    </source>
</evidence>
<evidence type="ECO:0000313" key="4">
    <source>
        <dbReference type="EMBL" id="CDZ24382.1"/>
    </source>
</evidence>
<dbReference type="OrthoDB" id="9802919at2"/>
<dbReference type="AlphaFoldDB" id="A0A078KPF2"/>
<dbReference type="GO" id="GO:0009003">
    <property type="term" value="F:signal peptidase activity"/>
    <property type="evidence" value="ECO:0007669"/>
    <property type="project" value="UniProtKB-EC"/>
</dbReference>
<name>A0A078KPF2_9FIRM</name>
<comment type="similarity">
    <text evidence="2">Belongs to the peptidase S26 family.</text>
</comment>
<keyword evidence="2" id="KW-0645">Protease</keyword>
<dbReference type="InterPro" id="IPR019533">
    <property type="entry name" value="Peptidase_S26"/>
</dbReference>
<proteinExistence type="inferred from homology"/>
<feature type="domain" description="Peptidase S26" evidence="3">
    <location>
        <begin position="43"/>
        <end position="188"/>
    </location>
</feature>
<dbReference type="NCBIfam" id="TIGR02227">
    <property type="entry name" value="sigpep_I_bact"/>
    <property type="match status" value="1"/>
</dbReference>
<accession>A0A078KPF2</accession>
<evidence type="ECO:0000313" key="5">
    <source>
        <dbReference type="Proteomes" id="UP000032431"/>
    </source>
</evidence>
<reference evidence="5" key="1">
    <citation type="submission" date="2014-07" db="EMBL/GenBank/DDBJ databases">
        <authorList>
            <person name="Wibberg D."/>
        </authorList>
    </citation>
    <scope>NUCLEOTIDE SEQUENCE [LARGE SCALE GENOMIC DNA]</scope>
    <source>
        <strain evidence="5">DG5</strain>
    </source>
</reference>
<keyword evidence="2" id="KW-1133">Transmembrane helix</keyword>
<dbReference type="STRING" id="29343.CCDG5_1268"/>
<dbReference type="Gene3D" id="2.10.109.10">
    <property type="entry name" value="Umud Fragment, subunit A"/>
    <property type="match status" value="1"/>
</dbReference>
<keyword evidence="5" id="KW-1185">Reference proteome</keyword>
<dbReference type="Proteomes" id="UP000032431">
    <property type="component" value="Chromosome I"/>
</dbReference>
<keyword evidence="2" id="KW-0812">Transmembrane</keyword>
<sequence length="191" mass="21008">MERKLLNEAVKPLKLKIHSQKKQSDITGRRINKTSVLRLFRDCFLAGIIAYILFGQVFGIAFEKGEPGAEAGNIIIFNRLNKRPKVNDTAIIAAFSGKRYLAGRVIAESGDKIDINNKADALVVSGNRSKKSYKIENTADGRGTIDYPTTVPVESIFILGDEGGKALDSRRIGVVNLRRVAGTALFIFKMP</sequence>
<dbReference type="InterPro" id="IPR000223">
    <property type="entry name" value="Pept_S26A_signal_pept_1"/>
</dbReference>
<keyword evidence="2" id="KW-0378">Hydrolase</keyword>